<proteinExistence type="predicted"/>
<evidence type="ECO:0000256" key="1">
    <source>
        <dbReference type="SAM" id="MobiDB-lite"/>
    </source>
</evidence>
<protein>
    <submittedName>
        <fullName evidence="2">Uncharacterized protein</fullName>
    </submittedName>
</protein>
<dbReference type="Proteomes" id="UP001153269">
    <property type="component" value="Unassembled WGS sequence"/>
</dbReference>
<comment type="caution">
    <text evidence="2">The sequence shown here is derived from an EMBL/GenBank/DDBJ whole genome shotgun (WGS) entry which is preliminary data.</text>
</comment>
<evidence type="ECO:0000313" key="2">
    <source>
        <dbReference type="EMBL" id="CAB1456339.1"/>
    </source>
</evidence>
<gene>
    <name evidence="2" type="ORF">PLEPLA_LOCUS44123</name>
</gene>
<name>A0A9N7VV66_PLEPL</name>
<keyword evidence="3" id="KW-1185">Reference proteome</keyword>
<dbReference type="EMBL" id="CADEAL010004292">
    <property type="protein sequence ID" value="CAB1456339.1"/>
    <property type="molecule type" value="Genomic_DNA"/>
</dbReference>
<sequence>MINPASPASSPLVSSTRPSLTPPTCVRPFNSSLPYSLRLLCPSVWWCAPPTSPPKGPSQAVNAGSSADQYPPATRDQASCCASRVRACDQPWVSWVARTARTGPSQPLIGSHSTESEYASLFSPGQIVTAPCFLYPSINCPYASNMFLTSRTSTCLPPYRSPDGAGCHSAQERVNGYQTAADAHWIGWSRHEPMDERPAKIIIA</sequence>
<feature type="region of interest" description="Disordered" evidence="1">
    <location>
        <begin position="1"/>
        <end position="21"/>
    </location>
</feature>
<dbReference type="AlphaFoldDB" id="A0A9N7VV66"/>
<organism evidence="2 3">
    <name type="scientific">Pleuronectes platessa</name>
    <name type="common">European plaice</name>
    <dbReference type="NCBI Taxonomy" id="8262"/>
    <lineage>
        <taxon>Eukaryota</taxon>
        <taxon>Metazoa</taxon>
        <taxon>Chordata</taxon>
        <taxon>Craniata</taxon>
        <taxon>Vertebrata</taxon>
        <taxon>Euteleostomi</taxon>
        <taxon>Actinopterygii</taxon>
        <taxon>Neopterygii</taxon>
        <taxon>Teleostei</taxon>
        <taxon>Neoteleostei</taxon>
        <taxon>Acanthomorphata</taxon>
        <taxon>Carangaria</taxon>
        <taxon>Pleuronectiformes</taxon>
        <taxon>Pleuronectoidei</taxon>
        <taxon>Pleuronectidae</taxon>
        <taxon>Pleuronectes</taxon>
    </lineage>
</organism>
<feature type="compositionally biased region" description="Low complexity" evidence="1">
    <location>
        <begin position="1"/>
        <end position="11"/>
    </location>
</feature>
<reference evidence="2" key="1">
    <citation type="submission" date="2020-03" db="EMBL/GenBank/DDBJ databases">
        <authorList>
            <person name="Weist P."/>
        </authorList>
    </citation>
    <scope>NUCLEOTIDE SEQUENCE</scope>
</reference>
<accession>A0A9N7VV66</accession>
<evidence type="ECO:0000313" key="3">
    <source>
        <dbReference type="Proteomes" id="UP001153269"/>
    </source>
</evidence>